<gene>
    <name evidence="2" type="ORF">SVIM_LOCUS305752</name>
</gene>
<dbReference type="AlphaFoldDB" id="A0A6N2M4K4"/>
<dbReference type="InterPro" id="IPR007122">
    <property type="entry name" value="Villin/Gelsolin"/>
</dbReference>
<dbReference type="PRINTS" id="PR00597">
    <property type="entry name" value="GELSOLIN"/>
</dbReference>
<dbReference type="EMBL" id="CAADRP010001674">
    <property type="protein sequence ID" value="VFU47570.1"/>
    <property type="molecule type" value="Genomic_DNA"/>
</dbReference>
<dbReference type="PANTHER" id="PTHR11977:SF138">
    <property type="entry name" value="VILLIN-4"/>
    <property type="match status" value="1"/>
</dbReference>
<evidence type="ECO:0008006" key="3">
    <source>
        <dbReference type="Google" id="ProtNLM"/>
    </source>
</evidence>
<dbReference type="CDD" id="cd11288">
    <property type="entry name" value="gelsolin_S5_like"/>
    <property type="match status" value="1"/>
</dbReference>
<dbReference type="FunFam" id="3.40.20.10:FF:000001">
    <property type="entry name" value="Gelsolin"/>
    <property type="match status" value="1"/>
</dbReference>
<dbReference type="GO" id="GO:0051014">
    <property type="term" value="P:actin filament severing"/>
    <property type="evidence" value="ECO:0007669"/>
    <property type="project" value="TreeGrafter"/>
</dbReference>
<reference evidence="2" key="1">
    <citation type="submission" date="2019-03" db="EMBL/GenBank/DDBJ databases">
        <authorList>
            <person name="Mank J."/>
            <person name="Almeida P."/>
        </authorList>
    </citation>
    <scope>NUCLEOTIDE SEQUENCE</scope>
    <source>
        <strain evidence="2">78183</strain>
    </source>
</reference>
<dbReference type="Gene3D" id="3.40.20.10">
    <property type="entry name" value="Severin"/>
    <property type="match status" value="2"/>
</dbReference>
<dbReference type="GO" id="GO:0051015">
    <property type="term" value="F:actin filament binding"/>
    <property type="evidence" value="ECO:0007669"/>
    <property type="project" value="InterPro"/>
</dbReference>
<dbReference type="SUPFAM" id="SSF55753">
    <property type="entry name" value="Actin depolymerizing proteins"/>
    <property type="match status" value="2"/>
</dbReference>
<accession>A0A6N2M4K4</accession>
<name>A0A6N2M4K4_SALVM</name>
<evidence type="ECO:0000313" key="2">
    <source>
        <dbReference type="EMBL" id="VFU47570.1"/>
    </source>
</evidence>
<proteinExistence type="predicted"/>
<evidence type="ECO:0000256" key="1">
    <source>
        <dbReference type="ARBA" id="ARBA00022737"/>
    </source>
</evidence>
<sequence length="187" mass="20984">MEERASAISLVSKMVESLKFLPSQARIYEGNEPIQFFSIFQSFIVFKGGHSSGYKKYIAENELPDETCKEDGAALFRVQGSGPDNMQAIQVEPVASSLNSSYCYILHNDSSVFTWSGNLTTSEDQELIERQLDLIKPNMQSKPQKEGSESEQFWDLLGGKSEYPSQKLAREAESDPHLFSCIFSKGF</sequence>
<keyword evidence="1" id="KW-0677">Repeat</keyword>
<protein>
    <recommendedName>
        <fullName evidence="3">Gelsolin-like domain-containing protein</fullName>
    </recommendedName>
</protein>
<dbReference type="PANTHER" id="PTHR11977">
    <property type="entry name" value="VILLIN"/>
    <property type="match status" value="1"/>
</dbReference>
<dbReference type="InterPro" id="IPR029006">
    <property type="entry name" value="ADF-H/Gelsolin-like_dom_sf"/>
</dbReference>
<dbReference type="SMART" id="SM00262">
    <property type="entry name" value="GEL"/>
    <property type="match status" value="1"/>
</dbReference>
<organism evidence="2">
    <name type="scientific">Salix viminalis</name>
    <name type="common">Common osier</name>
    <name type="synonym">Basket willow</name>
    <dbReference type="NCBI Taxonomy" id="40686"/>
    <lineage>
        <taxon>Eukaryota</taxon>
        <taxon>Viridiplantae</taxon>
        <taxon>Streptophyta</taxon>
        <taxon>Embryophyta</taxon>
        <taxon>Tracheophyta</taxon>
        <taxon>Spermatophyta</taxon>
        <taxon>Magnoliopsida</taxon>
        <taxon>eudicotyledons</taxon>
        <taxon>Gunneridae</taxon>
        <taxon>Pentapetalae</taxon>
        <taxon>rosids</taxon>
        <taxon>fabids</taxon>
        <taxon>Malpighiales</taxon>
        <taxon>Salicaceae</taxon>
        <taxon>Saliceae</taxon>
        <taxon>Salix</taxon>
    </lineage>
</organism>